<protein>
    <submittedName>
        <fullName evidence="1">Uncharacterized protein</fullName>
    </submittedName>
</protein>
<evidence type="ECO:0000313" key="2">
    <source>
        <dbReference type="Proteomes" id="UP001162483"/>
    </source>
</evidence>
<sequence>MLGVLQNVEVVALYKTIRIVFRILEWCLGTVHNFKGCLD</sequence>
<proteinExistence type="predicted"/>
<accession>A0ABN9DJ29</accession>
<reference evidence="1" key="1">
    <citation type="submission" date="2023-05" db="EMBL/GenBank/DDBJ databases">
        <authorList>
            <person name="Stuckert A."/>
        </authorList>
    </citation>
    <scope>NUCLEOTIDE SEQUENCE</scope>
</reference>
<evidence type="ECO:0000313" key="1">
    <source>
        <dbReference type="EMBL" id="CAI9572615.1"/>
    </source>
</evidence>
<comment type="caution">
    <text evidence="1">The sequence shown here is derived from an EMBL/GenBank/DDBJ whole genome shotgun (WGS) entry which is preliminary data.</text>
</comment>
<gene>
    <name evidence="1" type="ORF">SPARVUS_LOCUS7474029</name>
</gene>
<organism evidence="1 2">
    <name type="scientific">Staurois parvus</name>
    <dbReference type="NCBI Taxonomy" id="386267"/>
    <lineage>
        <taxon>Eukaryota</taxon>
        <taxon>Metazoa</taxon>
        <taxon>Chordata</taxon>
        <taxon>Craniata</taxon>
        <taxon>Vertebrata</taxon>
        <taxon>Euteleostomi</taxon>
        <taxon>Amphibia</taxon>
        <taxon>Batrachia</taxon>
        <taxon>Anura</taxon>
        <taxon>Neobatrachia</taxon>
        <taxon>Ranoidea</taxon>
        <taxon>Ranidae</taxon>
        <taxon>Staurois</taxon>
    </lineage>
</organism>
<keyword evidence="2" id="KW-1185">Reference proteome</keyword>
<dbReference type="EMBL" id="CATNWA010014509">
    <property type="protein sequence ID" value="CAI9572615.1"/>
    <property type="molecule type" value="Genomic_DNA"/>
</dbReference>
<name>A0ABN9DJ29_9NEOB</name>
<dbReference type="Proteomes" id="UP001162483">
    <property type="component" value="Unassembled WGS sequence"/>
</dbReference>